<organism evidence="4 5">
    <name type="scientific">Pavo cristatus</name>
    <name type="common">Indian peafowl</name>
    <name type="synonym">Blue peafowl</name>
    <dbReference type="NCBI Taxonomy" id="9049"/>
    <lineage>
        <taxon>Eukaryota</taxon>
        <taxon>Metazoa</taxon>
        <taxon>Chordata</taxon>
        <taxon>Craniata</taxon>
        <taxon>Vertebrata</taxon>
        <taxon>Euteleostomi</taxon>
        <taxon>Archelosauria</taxon>
        <taxon>Archosauria</taxon>
        <taxon>Dinosauria</taxon>
        <taxon>Saurischia</taxon>
        <taxon>Theropoda</taxon>
        <taxon>Coelurosauria</taxon>
        <taxon>Aves</taxon>
        <taxon>Neognathae</taxon>
        <taxon>Galloanserae</taxon>
        <taxon>Galliformes</taxon>
        <taxon>Phasianidae</taxon>
        <taxon>Phasianinae</taxon>
        <taxon>Pavo</taxon>
    </lineage>
</organism>
<dbReference type="AlphaFoldDB" id="A0A8C9EWT0"/>
<dbReference type="GO" id="GO:0043025">
    <property type="term" value="C:neuronal cell body"/>
    <property type="evidence" value="ECO:0007669"/>
    <property type="project" value="TreeGrafter"/>
</dbReference>
<dbReference type="Gene3D" id="2.60.40.10">
    <property type="entry name" value="Immunoglobulins"/>
    <property type="match status" value="1"/>
</dbReference>
<dbReference type="Ensembl" id="ENSPSTT00000006438.1">
    <property type="protein sequence ID" value="ENSPSTP00000006136.1"/>
    <property type="gene ID" value="ENSPSTG00000004343.1"/>
</dbReference>
<dbReference type="GO" id="GO:0008046">
    <property type="term" value="F:axon guidance receptor activity"/>
    <property type="evidence" value="ECO:0007669"/>
    <property type="project" value="TreeGrafter"/>
</dbReference>
<dbReference type="GO" id="GO:0030424">
    <property type="term" value="C:axon"/>
    <property type="evidence" value="ECO:0007669"/>
    <property type="project" value="TreeGrafter"/>
</dbReference>
<dbReference type="FunFam" id="2.60.40.10:FF:000002">
    <property type="entry name" value="Titin a"/>
    <property type="match status" value="1"/>
</dbReference>
<reference evidence="4" key="2">
    <citation type="submission" date="2025-09" db="UniProtKB">
        <authorList>
            <consortium name="Ensembl"/>
        </authorList>
    </citation>
    <scope>IDENTIFICATION</scope>
</reference>
<evidence type="ECO:0000259" key="3">
    <source>
        <dbReference type="PROSITE" id="PS50835"/>
    </source>
</evidence>
<keyword evidence="1" id="KW-0732">Signal</keyword>
<dbReference type="SMART" id="SM00409">
    <property type="entry name" value="IG"/>
    <property type="match status" value="1"/>
</dbReference>
<dbReference type="InterPro" id="IPR007110">
    <property type="entry name" value="Ig-like_dom"/>
</dbReference>
<dbReference type="PANTHER" id="PTHR45080">
    <property type="entry name" value="CONTACTIN 5"/>
    <property type="match status" value="1"/>
</dbReference>
<dbReference type="GO" id="GO:0007156">
    <property type="term" value="P:homophilic cell adhesion via plasma membrane adhesion molecules"/>
    <property type="evidence" value="ECO:0007669"/>
    <property type="project" value="TreeGrafter"/>
</dbReference>
<dbReference type="CDD" id="cd05748">
    <property type="entry name" value="Ig_Titin_like"/>
    <property type="match status" value="1"/>
</dbReference>
<reference evidence="4" key="1">
    <citation type="submission" date="2025-08" db="UniProtKB">
        <authorList>
            <consortium name="Ensembl"/>
        </authorList>
    </citation>
    <scope>IDENTIFICATION</scope>
</reference>
<dbReference type="PROSITE" id="PS50835">
    <property type="entry name" value="IG_LIKE"/>
    <property type="match status" value="1"/>
</dbReference>
<dbReference type="SUPFAM" id="SSF48726">
    <property type="entry name" value="Immunoglobulin"/>
    <property type="match status" value="1"/>
</dbReference>
<dbReference type="InterPro" id="IPR003599">
    <property type="entry name" value="Ig_sub"/>
</dbReference>
<name>A0A8C9EWT0_PAVCR</name>
<accession>A0A8C9EWT0</accession>
<evidence type="ECO:0000313" key="5">
    <source>
        <dbReference type="Proteomes" id="UP000694428"/>
    </source>
</evidence>
<dbReference type="Pfam" id="PF07679">
    <property type="entry name" value="I-set"/>
    <property type="match status" value="1"/>
</dbReference>
<sequence length="106" mass="11914">YQVVLTVPPKILMPDHVHIKAGKKLRIEAHVYGKPQPVCKWLKGDQDVITSSRLAVHKAEKSSVLIIKDVTRKDSGFYTLTAENSSGTDSQKIRVIVMGMYHLIIF</sequence>
<feature type="domain" description="Ig-like" evidence="3">
    <location>
        <begin position="8"/>
        <end position="96"/>
    </location>
</feature>
<dbReference type="GO" id="GO:0005886">
    <property type="term" value="C:plasma membrane"/>
    <property type="evidence" value="ECO:0007669"/>
    <property type="project" value="TreeGrafter"/>
</dbReference>
<evidence type="ECO:0000256" key="2">
    <source>
        <dbReference type="ARBA" id="ARBA00023157"/>
    </source>
</evidence>
<evidence type="ECO:0000256" key="1">
    <source>
        <dbReference type="ARBA" id="ARBA00022729"/>
    </source>
</evidence>
<keyword evidence="2" id="KW-1015">Disulfide bond</keyword>
<proteinExistence type="predicted"/>
<keyword evidence="5" id="KW-1185">Reference proteome</keyword>
<dbReference type="InterPro" id="IPR050958">
    <property type="entry name" value="Cell_Adh-Cytoskel_Orgn"/>
</dbReference>
<dbReference type="InterPro" id="IPR036179">
    <property type="entry name" value="Ig-like_dom_sf"/>
</dbReference>
<dbReference type="GO" id="GO:0050808">
    <property type="term" value="P:synapse organization"/>
    <property type="evidence" value="ECO:0007669"/>
    <property type="project" value="TreeGrafter"/>
</dbReference>
<dbReference type="InterPro" id="IPR013098">
    <property type="entry name" value="Ig_I-set"/>
</dbReference>
<dbReference type="PANTHER" id="PTHR45080:SF8">
    <property type="entry name" value="IG-LIKE DOMAIN-CONTAINING PROTEIN"/>
    <property type="match status" value="1"/>
</dbReference>
<evidence type="ECO:0000313" key="4">
    <source>
        <dbReference type="Ensembl" id="ENSPSTP00000006136.1"/>
    </source>
</evidence>
<protein>
    <recommendedName>
        <fullName evidence="3">Ig-like domain-containing protein</fullName>
    </recommendedName>
</protein>
<dbReference type="Proteomes" id="UP000694428">
    <property type="component" value="Unplaced"/>
</dbReference>
<dbReference type="InterPro" id="IPR013783">
    <property type="entry name" value="Ig-like_fold"/>
</dbReference>